<dbReference type="CDD" id="cd17321">
    <property type="entry name" value="MFS_MMR_MDR_like"/>
    <property type="match status" value="1"/>
</dbReference>
<name>A0A562NUX2_9RHOB</name>
<feature type="transmembrane region" description="Helical" evidence="7">
    <location>
        <begin position="46"/>
        <end position="63"/>
    </location>
</feature>
<dbReference type="InterPro" id="IPR020846">
    <property type="entry name" value="MFS_dom"/>
</dbReference>
<feature type="transmembrane region" description="Helical" evidence="7">
    <location>
        <begin position="159"/>
        <end position="183"/>
    </location>
</feature>
<keyword evidence="6 7" id="KW-0472">Membrane</keyword>
<feature type="transmembrane region" description="Helical" evidence="7">
    <location>
        <begin position="75"/>
        <end position="94"/>
    </location>
</feature>
<dbReference type="PRINTS" id="PR01036">
    <property type="entry name" value="TCRTETB"/>
</dbReference>
<feature type="transmembrane region" description="Helical" evidence="7">
    <location>
        <begin position="352"/>
        <end position="379"/>
    </location>
</feature>
<feature type="transmembrane region" description="Helical" evidence="7">
    <location>
        <begin position="195"/>
        <end position="214"/>
    </location>
</feature>
<evidence type="ECO:0000259" key="8">
    <source>
        <dbReference type="PROSITE" id="PS50850"/>
    </source>
</evidence>
<dbReference type="GO" id="GO:0005886">
    <property type="term" value="C:plasma membrane"/>
    <property type="evidence" value="ECO:0007669"/>
    <property type="project" value="UniProtKB-SubCell"/>
</dbReference>
<evidence type="ECO:0000256" key="6">
    <source>
        <dbReference type="ARBA" id="ARBA00023136"/>
    </source>
</evidence>
<feature type="transmembrane region" description="Helical" evidence="7">
    <location>
        <begin position="465"/>
        <end position="485"/>
    </location>
</feature>
<evidence type="ECO:0000313" key="10">
    <source>
        <dbReference type="Proteomes" id="UP000316225"/>
    </source>
</evidence>
<dbReference type="Gene3D" id="1.20.1250.20">
    <property type="entry name" value="MFS general substrate transporter like domains"/>
    <property type="match status" value="1"/>
</dbReference>
<dbReference type="AlphaFoldDB" id="A0A562NUX2"/>
<evidence type="ECO:0000256" key="1">
    <source>
        <dbReference type="ARBA" id="ARBA00004651"/>
    </source>
</evidence>
<accession>A0A562NUX2</accession>
<evidence type="ECO:0000256" key="4">
    <source>
        <dbReference type="ARBA" id="ARBA00022692"/>
    </source>
</evidence>
<comment type="caution">
    <text evidence="9">The sequence shown here is derived from an EMBL/GenBank/DDBJ whole genome shotgun (WGS) entry which is preliminary data.</text>
</comment>
<feature type="transmembrane region" description="Helical" evidence="7">
    <location>
        <begin position="399"/>
        <end position="419"/>
    </location>
</feature>
<feature type="domain" description="Major facilitator superfamily (MFS) profile" evidence="8">
    <location>
        <begin position="9"/>
        <end position="488"/>
    </location>
</feature>
<evidence type="ECO:0000256" key="7">
    <source>
        <dbReference type="SAM" id="Phobius"/>
    </source>
</evidence>
<dbReference type="PANTHER" id="PTHR42718">
    <property type="entry name" value="MAJOR FACILITATOR SUPERFAMILY MULTIDRUG TRANSPORTER MFSC"/>
    <property type="match status" value="1"/>
</dbReference>
<dbReference type="EMBL" id="VLKU01000003">
    <property type="protein sequence ID" value="TWI36027.1"/>
    <property type="molecule type" value="Genomic_DNA"/>
</dbReference>
<comment type="subcellular location">
    <subcellularLocation>
        <location evidence="1">Cell membrane</location>
        <topology evidence="1">Multi-pass membrane protein</topology>
    </subcellularLocation>
</comment>
<feature type="transmembrane region" description="Helical" evidence="7">
    <location>
        <begin position="226"/>
        <end position="242"/>
    </location>
</feature>
<reference evidence="9 10" key="1">
    <citation type="journal article" date="2015" name="Stand. Genomic Sci.">
        <title>Genomic Encyclopedia of Bacterial and Archaeal Type Strains, Phase III: the genomes of soil and plant-associated and newly described type strains.</title>
        <authorList>
            <person name="Whitman W.B."/>
            <person name="Woyke T."/>
            <person name="Klenk H.P."/>
            <person name="Zhou Y."/>
            <person name="Lilburn T.G."/>
            <person name="Beck B.J."/>
            <person name="De Vos P."/>
            <person name="Vandamme P."/>
            <person name="Eisen J.A."/>
            <person name="Garrity G."/>
            <person name="Hugenholtz P."/>
            <person name="Kyrpides N.C."/>
        </authorList>
    </citation>
    <scope>NUCLEOTIDE SEQUENCE [LARGE SCALE GENOMIC DNA]</scope>
    <source>
        <strain evidence="9 10">CGMCC 1.5364</strain>
    </source>
</reference>
<dbReference type="Pfam" id="PF07690">
    <property type="entry name" value="MFS_1"/>
    <property type="match status" value="1"/>
</dbReference>
<keyword evidence="3" id="KW-1003">Cell membrane</keyword>
<feature type="transmembrane region" description="Helical" evidence="7">
    <location>
        <begin position="100"/>
        <end position="121"/>
    </location>
</feature>
<organism evidence="9 10">
    <name type="scientific">Paracoccus sulfuroxidans</name>
    <dbReference type="NCBI Taxonomy" id="384678"/>
    <lineage>
        <taxon>Bacteria</taxon>
        <taxon>Pseudomonadati</taxon>
        <taxon>Pseudomonadota</taxon>
        <taxon>Alphaproteobacteria</taxon>
        <taxon>Rhodobacterales</taxon>
        <taxon>Paracoccaceae</taxon>
        <taxon>Paracoccus</taxon>
    </lineage>
</organism>
<keyword evidence="10" id="KW-1185">Reference proteome</keyword>
<keyword evidence="5 7" id="KW-1133">Transmembrane helix</keyword>
<feature type="transmembrane region" description="Helical" evidence="7">
    <location>
        <begin position="329"/>
        <end position="346"/>
    </location>
</feature>
<keyword evidence="4 7" id="KW-0812">Transmembrane</keyword>
<dbReference type="InterPro" id="IPR036259">
    <property type="entry name" value="MFS_trans_sf"/>
</dbReference>
<feature type="transmembrane region" description="Helical" evidence="7">
    <location>
        <begin position="304"/>
        <end position="322"/>
    </location>
</feature>
<dbReference type="PANTHER" id="PTHR42718:SF47">
    <property type="entry name" value="METHYL VIOLOGEN RESISTANCE PROTEIN SMVA"/>
    <property type="match status" value="1"/>
</dbReference>
<evidence type="ECO:0000313" key="9">
    <source>
        <dbReference type="EMBL" id="TWI36027.1"/>
    </source>
</evidence>
<evidence type="ECO:0000256" key="2">
    <source>
        <dbReference type="ARBA" id="ARBA00022448"/>
    </source>
</evidence>
<protein>
    <submittedName>
        <fullName evidence="9">DHA2 family multidrug resistance protein-like MFS transporter</fullName>
    </submittedName>
</protein>
<dbReference type="GO" id="GO:0022857">
    <property type="term" value="F:transmembrane transporter activity"/>
    <property type="evidence" value="ECO:0007669"/>
    <property type="project" value="InterPro"/>
</dbReference>
<dbReference type="RefSeq" id="WP_145397074.1">
    <property type="nucleotide sequence ID" value="NZ_VLKU01000003.1"/>
</dbReference>
<dbReference type="Gene3D" id="1.20.1720.10">
    <property type="entry name" value="Multidrug resistance protein D"/>
    <property type="match status" value="1"/>
</dbReference>
<dbReference type="InterPro" id="IPR011701">
    <property type="entry name" value="MFS"/>
</dbReference>
<evidence type="ECO:0000256" key="5">
    <source>
        <dbReference type="ARBA" id="ARBA00022989"/>
    </source>
</evidence>
<sequence length="505" mass="53305">MPARNRWLALAVISSALFLIVIDMTVLYTALPRLTHDLGATANQKLWIVNAYPLVVAGLLPGLGTLGDRFGHRRMFMLGLAVFGVASTMAAFAWSPQVLIGARVALAVGAAMMMPATLSLIRLTFTDEDERAFAIGIWAAVASGGAAIGPVIGGILLEYFWWGSVFLINVPVVLVALVLVPLLLPYREGVKDRPWDLIGSLQVMVGLVGLVYAIKEIAKRDPAWGEAALVFAIGLIAMVLFVRRQLASAHPLIDFSLFAIPRFTAGVIAALVAAGTLIGFELVFTQRMQLVVGHSPLYAGLLNLPLPLAAFFAGPIAGLMLSRLGTERMIWLTLLGAGLGLAGYLLSYQAAAAIWLGALAVMGFAIGACMTAASSAIMLSAPEDRAGMAASVEEVSYELGGALGVAILGSLFSALYTFFLHVPDSVPPSATARDSLDEAMIHAETLPADQAAELLQYARAAFDHAFVWVTFAAIVMLLAASLTVWKRSGKAVATLNSASSQQPGM</sequence>
<evidence type="ECO:0000256" key="3">
    <source>
        <dbReference type="ARBA" id="ARBA00022475"/>
    </source>
</evidence>
<feature type="transmembrane region" description="Helical" evidence="7">
    <location>
        <begin position="263"/>
        <end position="284"/>
    </location>
</feature>
<gene>
    <name evidence="9" type="ORF">IQ24_01390</name>
</gene>
<feature type="transmembrane region" description="Helical" evidence="7">
    <location>
        <begin position="7"/>
        <end position="31"/>
    </location>
</feature>
<proteinExistence type="predicted"/>
<feature type="transmembrane region" description="Helical" evidence="7">
    <location>
        <begin position="133"/>
        <end position="153"/>
    </location>
</feature>
<dbReference type="SUPFAM" id="SSF103473">
    <property type="entry name" value="MFS general substrate transporter"/>
    <property type="match status" value="1"/>
</dbReference>
<keyword evidence="2" id="KW-0813">Transport</keyword>
<dbReference type="Proteomes" id="UP000316225">
    <property type="component" value="Unassembled WGS sequence"/>
</dbReference>
<dbReference type="OrthoDB" id="9807274at2"/>
<dbReference type="PROSITE" id="PS50850">
    <property type="entry name" value="MFS"/>
    <property type="match status" value="1"/>
</dbReference>